<evidence type="ECO:0000313" key="3">
    <source>
        <dbReference type="Proteomes" id="UP000241885"/>
    </source>
</evidence>
<name>A0A2R4BJM0_THAAR</name>
<sequence length="214" mass="23007">MATRMKTPPNPKPSKAIPVRASDNPAEHHGNYAKAITAPEVAAHRVIMACEHQDLTAPLDVPGMLLMLKDQGAAFSSGDMTHAEAMLSAQATALQTLFARLTEKAMMQSHMPNLEAFMRLALRAQSQSRATLQTLAAIKNPPVIYAKQINQTTGQQQINNGVTTPSRKREIETEPNKLLEEAPDERMDTRATSAAVGADPIMAPLGTIDGAAYG</sequence>
<dbReference type="RefSeq" id="WP_107219940.1">
    <property type="nucleotide sequence ID" value="NZ_CP028339.1"/>
</dbReference>
<evidence type="ECO:0000256" key="1">
    <source>
        <dbReference type="SAM" id="MobiDB-lite"/>
    </source>
</evidence>
<dbReference type="Proteomes" id="UP000241885">
    <property type="component" value="Chromosome"/>
</dbReference>
<dbReference type="OrthoDB" id="8545738at2"/>
<feature type="region of interest" description="Disordered" evidence="1">
    <location>
        <begin position="1"/>
        <end position="27"/>
    </location>
</feature>
<dbReference type="EMBL" id="CP028339">
    <property type="protein sequence ID" value="AVR87528.1"/>
    <property type="molecule type" value="Genomic_DNA"/>
</dbReference>
<organism evidence="2 3">
    <name type="scientific">Thauera aromatica K172</name>
    <dbReference type="NCBI Taxonomy" id="44139"/>
    <lineage>
        <taxon>Bacteria</taxon>
        <taxon>Pseudomonadati</taxon>
        <taxon>Pseudomonadota</taxon>
        <taxon>Betaproteobacteria</taxon>
        <taxon>Rhodocyclales</taxon>
        <taxon>Zoogloeaceae</taxon>
        <taxon>Thauera</taxon>
    </lineage>
</organism>
<dbReference type="KEGG" id="tak:Tharo_0585"/>
<gene>
    <name evidence="2" type="ORF">Tharo_0585</name>
</gene>
<protein>
    <submittedName>
        <fullName evidence="2">Uncharacterized protein</fullName>
    </submittedName>
</protein>
<accession>A0A2R4BJM0</accession>
<reference evidence="2 3" key="1">
    <citation type="submission" date="2018-03" db="EMBL/GenBank/DDBJ databases">
        <title>Complete genome sequence of Thauera aromatica, a model organism for studying aromatic compound degradation under denitrifying conditions.</title>
        <authorList>
            <person name="Lo H.-Y."/>
            <person name="Goris T."/>
            <person name="Boll M."/>
            <person name="Mueller J.A."/>
        </authorList>
    </citation>
    <scope>NUCLEOTIDE SEQUENCE [LARGE SCALE GENOMIC DNA]</scope>
    <source>
        <strain evidence="2 3">K172</strain>
    </source>
</reference>
<dbReference type="AlphaFoldDB" id="A0A2R4BJM0"/>
<evidence type="ECO:0000313" key="2">
    <source>
        <dbReference type="EMBL" id="AVR87528.1"/>
    </source>
</evidence>
<keyword evidence="3" id="KW-1185">Reference proteome</keyword>
<proteinExistence type="predicted"/>